<organism evidence="1 2">
    <name type="scientific">Persicobacter psychrovividus</name>
    <dbReference type="NCBI Taxonomy" id="387638"/>
    <lineage>
        <taxon>Bacteria</taxon>
        <taxon>Pseudomonadati</taxon>
        <taxon>Bacteroidota</taxon>
        <taxon>Cytophagia</taxon>
        <taxon>Cytophagales</taxon>
        <taxon>Persicobacteraceae</taxon>
        <taxon>Persicobacter</taxon>
    </lineage>
</organism>
<evidence type="ECO:0008006" key="3">
    <source>
        <dbReference type="Google" id="ProtNLM"/>
    </source>
</evidence>
<accession>A0ABN6L7W3</accession>
<dbReference type="InterPro" id="IPR003749">
    <property type="entry name" value="ThiS/MoaD-like"/>
</dbReference>
<dbReference type="SUPFAM" id="SSF54285">
    <property type="entry name" value="MoaD/ThiS"/>
    <property type="match status" value="1"/>
</dbReference>
<proteinExistence type="predicted"/>
<dbReference type="PANTHER" id="PTHR34472">
    <property type="entry name" value="SULFUR CARRIER PROTEIN THIS"/>
    <property type="match status" value="1"/>
</dbReference>
<dbReference type="Proteomes" id="UP001354989">
    <property type="component" value="Chromosome"/>
</dbReference>
<dbReference type="Gene3D" id="3.10.20.30">
    <property type="match status" value="1"/>
</dbReference>
<dbReference type="InterPro" id="IPR012675">
    <property type="entry name" value="Beta-grasp_dom_sf"/>
</dbReference>
<dbReference type="InterPro" id="IPR016155">
    <property type="entry name" value="Mopterin_synth/thiamin_S_b"/>
</dbReference>
<protein>
    <recommendedName>
        <fullName evidence="3">Thiamine biosynthesis protein ThiS</fullName>
    </recommendedName>
</protein>
<evidence type="ECO:0000313" key="2">
    <source>
        <dbReference type="Proteomes" id="UP001354989"/>
    </source>
</evidence>
<gene>
    <name evidence="1" type="ORF">PEPS_11940</name>
</gene>
<dbReference type="Pfam" id="PF02597">
    <property type="entry name" value="ThiS"/>
    <property type="match status" value="1"/>
</dbReference>
<dbReference type="RefSeq" id="WP_338397952.1">
    <property type="nucleotide sequence ID" value="NZ_AP025292.1"/>
</dbReference>
<dbReference type="EMBL" id="AP025292">
    <property type="protein sequence ID" value="BDC98913.1"/>
    <property type="molecule type" value="Genomic_DNA"/>
</dbReference>
<evidence type="ECO:0000313" key="1">
    <source>
        <dbReference type="EMBL" id="BDC98913.1"/>
    </source>
</evidence>
<keyword evidence="2" id="KW-1185">Reference proteome</keyword>
<dbReference type="InterPro" id="IPR010035">
    <property type="entry name" value="Thi_S"/>
</dbReference>
<sequence length="67" mass="7391">MIIYLNETAKECTENLSLAQFLKSEQLIEASGIAVAVNQCVVSRADWETHLLQSEDKVLIIRATQGG</sequence>
<name>A0ABN6L7W3_9BACT</name>
<dbReference type="CDD" id="cd00565">
    <property type="entry name" value="Ubl_ThiS"/>
    <property type="match status" value="1"/>
</dbReference>
<reference evidence="1 2" key="1">
    <citation type="submission" date="2021-12" db="EMBL/GenBank/DDBJ databases">
        <title>Genome sequencing of bacteria with rrn-lacking chromosome and rrn-plasmid.</title>
        <authorList>
            <person name="Anda M."/>
            <person name="Iwasaki W."/>
        </authorList>
    </citation>
    <scope>NUCLEOTIDE SEQUENCE [LARGE SCALE GENOMIC DNA]</scope>
    <source>
        <strain evidence="1 2">NBRC 101262</strain>
    </source>
</reference>
<dbReference type="NCBIfam" id="TIGR01683">
    <property type="entry name" value="thiS"/>
    <property type="match status" value="1"/>
</dbReference>
<dbReference type="PANTHER" id="PTHR34472:SF1">
    <property type="entry name" value="SULFUR CARRIER PROTEIN THIS"/>
    <property type="match status" value="1"/>
</dbReference>